<accession>A0A4R2RQ91</accession>
<evidence type="ECO:0000313" key="2">
    <source>
        <dbReference type="Proteomes" id="UP000294746"/>
    </source>
</evidence>
<gene>
    <name evidence="1" type="ORF">EDD57_1367</name>
</gene>
<dbReference type="OrthoDB" id="2905328at2"/>
<dbReference type="CDD" id="cd06464">
    <property type="entry name" value="ACD_sHsps-like"/>
    <property type="match status" value="1"/>
</dbReference>
<comment type="caution">
    <text evidence="1">The sequence shown here is derived from an EMBL/GenBank/DDBJ whole genome shotgun (WGS) entry which is preliminary data.</text>
</comment>
<evidence type="ECO:0000313" key="1">
    <source>
        <dbReference type="EMBL" id="TCP64899.1"/>
    </source>
</evidence>
<reference evidence="1 2" key="1">
    <citation type="submission" date="2019-03" db="EMBL/GenBank/DDBJ databases">
        <title>Genomic Encyclopedia of Type Strains, Phase IV (KMG-IV): sequencing the most valuable type-strain genomes for metagenomic binning, comparative biology and taxonomic classification.</title>
        <authorList>
            <person name="Goeker M."/>
        </authorList>
    </citation>
    <scope>NUCLEOTIDE SEQUENCE [LARGE SCALE GENOMIC DNA]</scope>
    <source>
        <strain evidence="1 2">DSM 46831</strain>
    </source>
</reference>
<dbReference type="SUPFAM" id="SSF49764">
    <property type="entry name" value="HSP20-like chaperones"/>
    <property type="match status" value="1"/>
</dbReference>
<dbReference type="Proteomes" id="UP000294746">
    <property type="component" value="Unassembled WGS sequence"/>
</dbReference>
<dbReference type="Gene3D" id="2.60.40.790">
    <property type="match status" value="1"/>
</dbReference>
<dbReference type="InterPro" id="IPR008978">
    <property type="entry name" value="HSP20-like_chaperone"/>
</dbReference>
<name>A0A4R2RQ91_9BACL</name>
<dbReference type="RefSeq" id="WP_131849459.1">
    <property type="nucleotide sequence ID" value="NZ_SLXV01000036.1"/>
</dbReference>
<protein>
    <recommendedName>
        <fullName evidence="3">HSP20 family molecular chaperone IbpA</fullName>
    </recommendedName>
</protein>
<dbReference type="AlphaFoldDB" id="A0A4R2RQ91"/>
<evidence type="ECO:0008006" key="3">
    <source>
        <dbReference type="Google" id="ProtNLM"/>
    </source>
</evidence>
<dbReference type="EMBL" id="SLXV01000036">
    <property type="protein sequence ID" value="TCP64899.1"/>
    <property type="molecule type" value="Genomic_DNA"/>
</dbReference>
<keyword evidence="2" id="KW-1185">Reference proteome</keyword>
<sequence length="149" mass="16655">MNDIWNAIRSIPWQGGENISPGNLNPTQIQSFIQKSIQQSLGEVFQSNPIAASFSGNDSGIQWDLVELMDYVIIKGELPNSVRPSEIRFFCTKSELIIETSSKGSRTTVSLPCLVREKGIRAKCKEGIFEVRLPKERGGKETLIAVEWE</sequence>
<organism evidence="1 2">
    <name type="scientific">Baia soyae</name>
    <dbReference type="NCBI Taxonomy" id="1544746"/>
    <lineage>
        <taxon>Bacteria</taxon>
        <taxon>Bacillati</taxon>
        <taxon>Bacillota</taxon>
        <taxon>Bacilli</taxon>
        <taxon>Bacillales</taxon>
        <taxon>Thermoactinomycetaceae</taxon>
        <taxon>Baia</taxon>
    </lineage>
</organism>
<proteinExistence type="predicted"/>